<dbReference type="EMBL" id="LT594323">
    <property type="protein sequence ID" value="SBT38793.1"/>
    <property type="molecule type" value="Genomic_DNA"/>
</dbReference>
<gene>
    <name evidence="2" type="ORF">GA0070611_0677</name>
</gene>
<feature type="signal peptide" evidence="1">
    <location>
        <begin position="1"/>
        <end position="32"/>
    </location>
</feature>
<dbReference type="InterPro" id="IPR035992">
    <property type="entry name" value="Ricin_B-like_lectins"/>
</dbReference>
<dbReference type="SUPFAM" id="SSF50370">
    <property type="entry name" value="Ricin B-like lectins"/>
    <property type="match status" value="1"/>
</dbReference>
<dbReference type="STRING" id="261654.GA0070611_0677"/>
<evidence type="ECO:0000313" key="2">
    <source>
        <dbReference type="EMBL" id="SBT38793.1"/>
    </source>
</evidence>
<keyword evidence="2" id="KW-0430">Lectin</keyword>
<proteinExistence type="predicted"/>
<dbReference type="RefSeq" id="WP_091657166.1">
    <property type="nucleotide sequence ID" value="NZ_LT594323.1"/>
</dbReference>
<organism evidence="2 3">
    <name type="scientific">Micromonospora auratinigra</name>
    <dbReference type="NCBI Taxonomy" id="261654"/>
    <lineage>
        <taxon>Bacteria</taxon>
        <taxon>Bacillati</taxon>
        <taxon>Actinomycetota</taxon>
        <taxon>Actinomycetes</taxon>
        <taxon>Micromonosporales</taxon>
        <taxon>Micromonosporaceae</taxon>
        <taxon>Micromonospora</taxon>
    </lineage>
</organism>
<dbReference type="Proteomes" id="UP000199385">
    <property type="component" value="Chromosome I"/>
</dbReference>
<name>A0A1A8Z4T6_9ACTN</name>
<dbReference type="CDD" id="cd00161">
    <property type="entry name" value="beta-trefoil_Ricin-like"/>
    <property type="match status" value="2"/>
</dbReference>
<reference evidence="3" key="1">
    <citation type="submission" date="2016-06" db="EMBL/GenBank/DDBJ databases">
        <authorList>
            <person name="Varghese N."/>
            <person name="Submissions Spin"/>
        </authorList>
    </citation>
    <scope>NUCLEOTIDE SEQUENCE [LARGE SCALE GENOMIC DNA]</scope>
    <source>
        <strain evidence="3">DSM 44815</strain>
    </source>
</reference>
<sequence>MPISIARRLATVLGTTVVAGGVLSGFAAAASAAPGDPPPSRDRVIQPFRTADLLVPTSGRSGARVVSQPRIGKAQDTPESQVWAFDNSRKFDQNGAVIRGGVSFIFQPTLGRSGVRPLCMDVAGDSAQAGASVELRLCDGTPSQVFTFVGDLQVPNVQNVRSGLNLEVQPDGTVVQRGFVGRAPAGASAQERAKLQARRDAQTFLPRPKSLGVGGA</sequence>
<protein>
    <submittedName>
        <fullName evidence="2">Ricin-type beta-trefoil lectin domain</fullName>
    </submittedName>
</protein>
<dbReference type="PATRIC" id="fig|261654.4.peg.687"/>
<keyword evidence="1" id="KW-0732">Signal</keyword>
<keyword evidence="3" id="KW-1185">Reference proteome</keyword>
<evidence type="ECO:0000256" key="1">
    <source>
        <dbReference type="SAM" id="SignalP"/>
    </source>
</evidence>
<accession>A0A1A8Z4T6</accession>
<dbReference type="AlphaFoldDB" id="A0A1A8Z4T6"/>
<evidence type="ECO:0000313" key="3">
    <source>
        <dbReference type="Proteomes" id="UP000199385"/>
    </source>
</evidence>
<dbReference type="Gene3D" id="2.80.10.50">
    <property type="match status" value="1"/>
</dbReference>
<feature type="chain" id="PRO_5039450450" evidence="1">
    <location>
        <begin position="33"/>
        <end position="216"/>
    </location>
</feature>
<dbReference type="OrthoDB" id="3530041at2"/>
<dbReference type="GO" id="GO:0030246">
    <property type="term" value="F:carbohydrate binding"/>
    <property type="evidence" value="ECO:0007669"/>
    <property type="project" value="UniProtKB-KW"/>
</dbReference>